<proteinExistence type="predicted"/>
<protein>
    <submittedName>
        <fullName evidence="1">Uncharacterized protein</fullName>
    </submittedName>
</protein>
<reference evidence="1 2" key="1">
    <citation type="submission" date="2019-04" db="EMBL/GenBank/DDBJ databases">
        <title>Bacillus caeni sp. nov., a bacterium isolated from mangrove sediment.</title>
        <authorList>
            <person name="Huang H."/>
            <person name="Mo K."/>
            <person name="Hu Y."/>
        </authorList>
    </citation>
    <scope>NUCLEOTIDE SEQUENCE [LARGE SCALE GENOMIC DNA]</scope>
    <source>
        <strain evidence="1 2">HB172195</strain>
    </source>
</reference>
<dbReference type="EMBL" id="SWLG01000008">
    <property type="protein sequence ID" value="TLS36892.1"/>
    <property type="molecule type" value="Genomic_DNA"/>
</dbReference>
<sequence>MEDKKTFVIESSIYSFYENKSYSIFNYITASNESEANKIAKETILEIESQHNHEIFPSLIWFDHCPYFEDESLIKAASEYYEREVFLQKRGEDWFLYDDLLNEPLEKLTVNQFALQ</sequence>
<name>A0A5R9EZX2_9BACL</name>
<gene>
    <name evidence="1" type="ORF">FCL54_13125</name>
</gene>
<organism evidence="1 2">
    <name type="scientific">Exobacillus caeni</name>
    <dbReference type="NCBI Taxonomy" id="2574798"/>
    <lineage>
        <taxon>Bacteria</taxon>
        <taxon>Bacillati</taxon>
        <taxon>Bacillota</taxon>
        <taxon>Bacilli</taxon>
        <taxon>Bacillales</taxon>
        <taxon>Guptibacillaceae</taxon>
        <taxon>Exobacillus</taxon>
    </lineage>
</organism>
<comment type="caution">
    <text evidence="1">The sequence shown here is derived from an EMBL/GenBank/DDBJ whole genome shotgun (WGS) entry which is preliminary data.</text>
</comment>
<dbReference type="AlphaFoldDB" id="A0A5R9EZX2"/>
<dbReference type="Proteomes" id="UP000308230">
    <property type="component" value="Unassembled WGS sequence"/>
</dbReference>
<keyword evidence="2" id="KW-1185">Reference proteome</keyword>
<dbReference type="RefSeq" id="WP_138127090.1">
    <property type="nucleotide sequence ID" value="NZ_SWLG01000008.1"/>
</dbReference>
<evidence type="ECO:0000313" key="2">
    <source>
        <dbReference type="Proteomes" id="UP000308230"/>
    </source>
</evidence>
<evidence type="ECO:0000313" key="1">
    <source>
        <dbReference type="EMBL" id="TLS36892.1"/>
    </source>
</evidence>
<accession>A0A5R9EZX2</accession>